<dbReference type="OrthoDB" id="1369691at2"/>
<keyword evidence="3" id="KW-1185">Reference proteome</keyword>
<dbReference type="HOGENOM" id="CLU_139125_0_0_10"/>
<keyword evidence="1" id="KW-0732">Signal</keyword>
<gene>
    <name evidence="2" type="ordered locus">P700755_003311</name>
</gene>
<dbReference type="RefSeq" id="WP_015025501.1">
    <property type="nucleotide sequence ID" value="NC_018721.1"/>
</dbReference>
<protein>
    <recommendedName>
        <fullName evidence="4">DUF2846 domain-containing protein</fullName>
    </recommendedName>
</protein>
<dbReference type="eggNOG" id="ENOG5032R75">
    <property type="taxonomic scope" value="Bacteria"/>
</dbReference>
<organism evidence="2 3">
    <name type="scientific">Psychroflexus torquis (strain ATCC 700755 / CIP 106069 / ACAM 623)</name>
    <dbReference type="NCBI Taxonomy" id="313595"/>
    <lineage>
        <taxon>Bacteria</taxon>
        <taxon>Pseudomonadati</taxon>
        <taxon>Bacteroidota</taxon>
        <taxon>Flavobacteriia</taxon>
        <taxon>Flavobacteriales</taxon>
        <taxon>Flavobacteriaceae</taxon>
        <taxon>Psychroflexus</taxon>
    </lineage>
</organism>
<dbReference type="AlphaFoldDB" id="K4IJF8"/>
<evidence type="ECO:0008006" key="4">
    <source>
        <dbReference type="Google" id="ProtNLM"/>
    </source>
</evidence>
<dbReference type="EMBL" id="CP003879">
    <property type="protein sequence ID" value="AFU69953.1"/>
    <property type="molecule type" value="Genomic_DNA"/>
</dbReference>
<proteinExistence type="predicted"/>
<reference evidence="2" key="2">
    <citation type="submission" date="2012-09" db="EMBL/GenBank/DDBJ databases">
        <title>The complete sequence of Psychroflexus torquis an extreme psychrophile from sea-ice that is stimulated by light.</title>
        <authorList>
            <person name="Feng S."/>
            <person name="Powell S.M."/>
            <person name="Bowman J.P."/>
        </authorList>
    </citation>
    <scope>NUCLEOTIDE SEQUENCE [LARGE SCALE GENOMIC DNA]</scope>
    <source>
        <strain evidence="2">ATCC 700755</strain>
    </source>
</reference>
<name>K4IJF8_PSYTT</name>
<evidence type="ECO:0000313" key="2">
    <source>
        <dbReference type="EMBL" id="AFU69953.1"/>
    </source>
</evidence>
<evidence type="ECO:0000256" key="1">
    <source>
        <dbReference type="SAM" id="SignalP"/>
    </source>
</evidence>
<dbReference type="STRING" id="313595.P700755_003311"/>
<accession>K4IJF8</accession>
<reference evidence="2" key="1">
    <citation type="submission" date="2006-03" db="EMBL/GenBank/DDBJ databases">
        <authorList>
            <person name="Bowman J."/>
            <person name="Ferriera S."/>
            <person name="Johnson J."/>
            <person name="Kravitz S."/>
            <person name="Halpern A."/>
            <person name="Remington K."/>
            <person name="Beeson K."/>
            <person name="Tran B."/>
            <person name="Rogers Y.-H."/>
            <person name="Friedman R."/>
            <person name="Venter J.C."/>
        </authorList>
    </citation>
    <scope>NUCLEOTIDE SEQUENCE [LARGE SCALE GENOMIC DNA]</scope>
    <source>
        <strain evidence="2">ATCC 700755</strain>
    </source>
</reference>
<evidence type="ECO:0000313" key="3">
    <source>
        <dbReference type="Proteomes" id="UP000008514"/>
    </source>
</evidence>
<dbReference type="Proteomes" id="UP000008514">
    <property type="component" value="Chromosome"/>
</dbReference>
<feature type="signal peptide" evidence="1">
    <location>
        <begin position="1"/>
        <end position="21"/>
    </location>
</feature>
<dbReference type="KEGG" id="ptq:P700755_003311"/>
<feature type="chain" id="PRO_5003879397" description="DUF2846 domain-containing protein" evidence="1">
    <location>
        <begin position="22"/>
        <end position="153"/>
    </location>
</feature>
<sequence length="153" mass="17749">MKTITNLLFIALAIFALNSCALRPIATQYDYQKNNVANLELELEKLGNGWILIYNGADGLHKIDNTPRLNMWIDEKPMGQLRASKYAIIELEKKDYEFKLLHVDMFKFKSTHSVMIDKTTKVIRIEPTITSNKLTITNQLPSRIKKFKYVKSR</sequence>